<dbReference type="NCBIfam" id="NF041216">
    <property type="entry name" value="CU044_2847_fam"/>
    <property type="match status" value="1"/>
</dbReference>
<proteinExistence type="predicted"/>
<name>A0A8J7BZX3_9CYAN</name>
<dbReference type="InterPro" id="IPR045794">
    <property type="entry name" value="Trypco1"/>
</dbReference>
<gene>
    <name evidence="2" type="ORF">ICL16_43070</name>
</gene>
<reference evidence="2" key="1">
    <citation type="submission" date="2020-09" db="EMBL/GenBank/DDBJ databases">
        <title>Iningainema tapete sp. nov. (Scytonemataceae, Cyanobacteria) from greenhouses in central Florida (USA) produces two types of nodularin with biosynthetic potential for microcystin-LR and anabaenopeptins.</title>
        <authorList>
            <person name="Berthold D.E."/>
            <person name="Lefler F.W."/>
            <person name="Huang I.-S."/>
            <person name="Abdulla H."/>
            <person name="Zimba P.V."/>
            <person name="Laughinghouse H.D. IV."/>
        </authorList>
    </citation>
    <scope>NUCLEOTIDE SEQUENCE</scope>
    <source>
        <strain evidence="2">BLCCT55</strain>
    </source>
</reference>
<sequence>MTKLTPIKLDDNTIIYIEVTEDVSVPIISTEEPASDEEEALVDKGISPDQVRQKMMQNFLAIQNTIRAYTVYTLNAFKQIPVANVNKVTLEFGIEMGGEAGVPYVTKGTAKSNMKITVECSFPKEDKSIKQ</sequence>
<evidence type="ECO:0000313" key="2">
    <source>
        <dbReference type="EMBL" id="MBD2778652.1"/>
    </source>
</evidence>
<dbReference type="RefSeq" id="WP_190838612.1">
    <property type="nucleotide sequence ID" value="NZ_CAWPPI010000132.1"/>
</dbReference>
<protein>
    <recommendedName>
        <fullName evidence="1">Trypsin-co-occurring domain-containing protein</fullName>
    </recommendedName>
</protein>
<accession>A0A8J7BZX3</accession>
<organism evidence="2 3">
    <name type="scientific">Iningainema tapete BLCC-T55</name>
    <dbReference type="NCBI Taxonomy" id="2748662"/>
    <lineage>
        <taxon>Bacteria</taxon>
        <taxon>Bacillati</taxon>
        <taxon>Cyanobacteriota</taxon>
        <taxon>Cyanophyceae</taxon>
        <taxon>Nostocales</taxon>
        <taxon>Scytonemataceae</taxon>
        <taxon>Iningainema tapete</taxon>
    </lineage>
</organism>
<keyword evidence="3" id="KW-1185">Reference proteome</keyword>
<dbReference type="Proteomes" id="UP000629098">
    <property type="component" value="Unassembled WGS sequence"/>
</dbReference>
<dbReference type="EMBL" id="JACXAE010000132">
    <property type="protein sequence ID" value="MBD2778652.1"/>
    <property type="molecule type" value="Genomic_DNA"/>
</dbReference>
<evidence type="ECO:0000313" key="3">
    <source>
        <dbReference type="Proteomes" id="UP000629098"/>
    </source>
</evidence>
<dbReference type="Pfam" id="PF19493">
    <property type="entry name" value="Trypco1"/>
    <property type="match status" value="1"/>
</dbReference>
<evidence type="ECO:0000259" key="1">
    <source>
        <dbReference type="Pfam" id="PF19493"/>
    </source>
</evidence>
<dbReference type="AlphaFoldDB" id="A0A8J7BZX3"/>
<feature type="domain" description="Trypsin-co-occurring" evidence="1">
    <location>
        <begin position="7"/>
        <end position="121"/>
    </location>
</feature>
<comment type="caution">
    <text evidence="2">The sequence shown here is derived from an EMBL/GenBank/DDBJ whole genome shotgun (WGS) entry which is preliminary data.</text>
</comment>